<feature type="transmembrane region" description="Helical" evidence="2">
    <location>
        <begin position="228"/>
        <end position="249"/>
    </location>
</feature>
<dbReference type="GO" id="GO:0006998">
    <property type="term" value="P:nuclear envelope organization"/>
    <property type="evidence" value="ECO:0007669"/>
    <property type="project" value="InterPro"/>
</dbReference>
<dbReference type="AlphaFoldDB" id="A0AAN6X2C1"/>
<dbReference type="Proteomes" id="UP001302126">
    <property type="component" value="Unassembled WGS sequence"/>
</dbReference>
<dbReference type="SMART" id="SM01042">
    <property type="entry name" value="Brr6_like_C_C"/>
    <property type="match status" value="1"/>
</dbReference>
<dbReference type="PANTHER" id="PTHR28136:SF1">
    <property type="entry name" value="NUCLEUS EXPORT PROTEIN BRL1"/>
    <property type="match status" value="1"/>
</dbReference>
<feature type="compositionally biased region" description="Polar residues" evidence="1">
    <location>
        <begin position="78"/>
        <end position="88"/>
    </location>
</feature>
<keyword evidence="2" id="KW-0812">Transmembrane</keyword>
<proteinExistence type="predicted"/>
<feature type="compositionally biased region" description="Polar residues" evidence="1">
    <location>
        <begin position="1"/>
        <end position="14"/>
    </location>
</feature>
<organism evidence="4 5">
    <name type="scientific">Podospora australis</name>
    <dbReference type="NCBI Taxonomy" id="1536484"/>
    <lineage>
        <taxon>Eukaryota</taxon>
        <taxon>Fungi</taxon>
        <taxon>Dikarya</taxon>
        <taxon>Ascomycota</taxon>
        <taxon>Pezizomycotina</taxon>
        <taxon>Sordariomycetes</taxon>
        <taxon>Sordariomycetidae</taxon>
        <taxon>Sordariales</taxon>
        <taxon>Podosporaceae</taxon>
        <taxon>Podospora</taxon>
    </lineage>
</organism>
<feature type="non-terminal residue" evidence="4">
    <location>
        <position position="1"/>
    </location>
</feature>
<dbReference type="PANTHER" id="PTHR28136">
    <property type="entry name" value="NUCLEUS EXPORT PROTEIN BRR6"/>
    <property type="match status" value="1"/>
</dbReference>
<feature type="region of interest" description="Disordered" evidence="1">
    <location>
        <begin position="1"/>
        <end position="187"/>
    </location>
</feature>
<dbReference type="InterPro" id="IPR018767">
    <property type="entry name" value="Brl1/Brr6_dom"/>
</dbReference>
<reference evidence="4" key="2">
    <citation type="submission" date="2023-05" db="EMBL/GenBank/DDBJ databases">
        <authorList>
            <consortium name="Lawrence Berkeley National Laboratory"/>
            <person name="Steindorff A."/>
            <person name="Hensen N."/>
            <person name="Bonometti L."/>
            <person name="Westerberg I."/>
            <person name="Brannstrom I.O."/>
            <person name="Guillou S."/>
            <person name="Cros-Aarteil S."/>
            <person name="Calhoun S."/>
            <person name="Haridas S."/>
            <person name="Kuo A."/>
            <person name="Mondo S."/>
            <person name="Pangilinan J."/>
            <person name="Riley R."/>
            <person name="Labutti K."/>
            <person name="Andreopoulos B."/>
            <person name="Lipzen A."/>
            <person name="Chen C."/>
            <person name="Yanf M."/>
            <person name="Daum C."/>
            <person name="Ng V."/>
            <person name="Clum A."/>
            <person name="Ohm R."/>
            <person name="Martin F."/>
            <person name="Silar P."/>
            <person name="Natvig D."/>
            <person name="Lalanne C."/>
            <person name="Gautier V."/>
            <person name="Ament-Velasquez S.L."/>
            <person name="Kruys A."/>
            <person name="Hutchinson M.I."/>
            <person name="Powell A.J."/>
            <person name="Barry K."/>
            <person name="Miller A.N."/>
            <person name="Grigoriev I.V."/>
            <person name="Debuchy R."/>
            <person name="Gladieux P."/>
            <person name="Thoren M.H."/>
            <person name="Johannesson H."/>
        </authorList>
    </citation>
    <scope>NUCLEOTIDE SEQUENCE</scope>
    <source>
        <strain evidence="4">PSN309</strain>
    </source>
</reference>
<feature type="domain" description="Brl1/Brr6" evidence="3">
    <location>
        <begin position="225"/>
        <end position="351"/>
    </location>
</feature>
<gene>
    <name evidence="4" type="ORF">QBC35DRAFT_551578</name>
</gene>
<feature type="region of interest" description="Disordered" evidence="1">
    <location>
        <begin position="421"/>
        <end position="467"/>
    </location>
</feature>
<sequence>IASFDSSARISKVSNDPFASAARRGSPLKPQDQPRPPHASFFQPQLQNKPTAPAFRNPAFTTPQKHYDDSIMSDYSPADSSPAMTDTSIMPAETPDQDRDGDPYGRYSRTPSPTKFLSPIKPSSPTKTLFGQTLLRNHAAGRGEIARSSRDKVRKRRRQLSDRDVGSVRPRLDQDSDGSDSEFEGGSKQVAIRSKGNEAAPPPSVGWFNSFLATITAHPTAPALLSRWISLGMSLVIFILAIVIILAIVQQVRSDLQHATNQARDNLRASIAICKDHWLSNNCFPKERRMPALEAACSEWETCMNQDPDGVMRTNISIAKVAEILNEFVNVLSLKAWAFLMSFFLVVLLTTLLVPGARGDTGPLHPPLPAAPIQSPPAGPPPMFGAAMNPSTAFIWAPINQTPRSVRKALFLNNDATDVDSSPDYKAIMPAPQTPSLRRSPSKGDRERDRNRSPSKSLRQRSPSKGY</sequence>
<dbReference type="Pfam" id="PF10104">
    <property type="entry name" value="Brr6_like_C_C"/>
    <property type="match status" value="1"/>
</dbReference>
<dbReference type="InterPro" id="IPR040202">
    <property type="entry name" value="Brl1/Brr6"/>
</dbReference>
<keyword evidence="2" id="KW-1133">Transmembrane helix</keyword>
<evidence type="ECO:0000256" key="2">
    <source>
        <dbReference type="SAM" id="Phobius"/>
    </source>
</evidence>
<comment type="caution">
    <text evidence="4">The sequence shown here is derived from an EMBL/GenBank/DDBJ whole genome shotgun (WGS) entry which is preliminary data.</text>
</comment>
<evidence type="ECO:0000313" key="4">
    <source>
        <dbReference type="EMBL" id="KAK4192569.1"/>
    </source>
</evidence>
<feature type="compositionally biased region" description="Polar residues" evidence="1">
    <location>
        <begin position="454"/>
        <end position="467"/>
    </location>
</feature>
<evidence type="ECO:0000259" key="3">
    <source>
        <dbReference type="SMART" id="SM01042"/>
    </source>
</evidence>
<evidence type="ECO:0000313" key="5">
    <source>
        <dbReference type="Proteomes" id="UP001302126"/>
    </source>
</evidence>
<evidence type="ECO:0000256" key="1">
    <source>
        <dbReference type="SAM" id="MobiDB-lite"/>
    </source>
</evidence>
<dbReference type="GO" id="GO:0055088">
    <property type="term" value="P:lipid homeostasis"/>
    <property type="evidence" value="ECO:0007669"/>
    <property type="project" value="InterPro"/>
</dbReference>
<dbReference type="GO" id="GO:0031965">
    <property type="term" value="C:nuclear membrane"/>
    <property type="evidence" value="ECO:0007669"/>
    <property type="project" value="InterPro"/>
</dbReference>
<feature type="compositionally biased region" description="Polar residues" evidence="1">
    <location>
        <begin position="109"/>
        <end position="135"/>
    </location>
</feature>
<protein>
    <submittedName>
        <fullName evidence="4">Di-sulfide bridge nucleocytoplasmic transport domain-containing protein</fullName>
    </submittedName>
</protein>
<keyword evidence="5" id="KW-1185">Reference proteome</keyword>
<feature type="compositionally biased region" description="Basic and acidic residues" evidence="1">
    <location>
        <begin position="159"/>
        <end position="174"/>
    </location>
</feature>
<accession>A0AAN6X2C1</accession>
<keyword evidence="2" id="KW-0472">Membrane</keyword>
<dbReference type="EMBL" id="MU864354">
    <property type="protein sequence ID" value="KAK4192569.1"/>
    <property type="molecule type" value="Genomic_DNA"/>
</dbReference>
<feature type="compositionally biased region" description="Basic and acidic residues" evidence="1">
    <location>
        <begin position="442"/>
        <end position="452"/>
    </location>
</feature>
<feature type="transmembrane region" description="Helical" evidence="2">
    <location>
        <begin position="336"/>
        <end position="357"/>
    </location>
</feature>
<reference evidence="4" key="1">
    <citation type="journal article" date="2023" name="Mol. Phylogenet. Evol.">
        <title>Genome-scale phylogeny and comparative genomics of the fungal order Sordariales.</title>
        <authorList>
            <person name="Hensen N."/>
            <person name="Bonometti L."/>
            <person name="Westerberg I."/>
            <person name="Brannstrom I.O."/>
            <person name="Guillou S."/>
            <person name="Cros-Aarteil S."/>
            <person name="Calhoun S."/>
            <person name="Haridas S."/>
            <person name="Kuo A."/>
            <person name="Mondo S."/>
            <person name="Pangilinan J."/>
            <person name="Riley R."/>
            <person name="LaButti K."/>
            <person name="Andreopoulos B."/>
            <person name="Lipzen A."/>
            <person name="Chen C."/>
            <person name="Yan M."/>
            <person name="Daum C."/>
            <person name="Ng V."/>
            <person name="Clum A."/>
            <person name="Steindorff A."/>
            <person name="Ohm R.A."/>
            <person name="Martin F."/>
            <person name="Silar P."/>
            <person name="Natvig D.O."/>
            <person name="Lalanne C."/>
            <person name="Gautier V."/>
            <person name="Ament-Velasquez S.L."/>
            <person name="Kruys A."/>
            <person name="Hutchinson M.I."/>
            <person name="Powell A.J."/>
            <person name="Barry K."/>
            <person name="Miller A.N."/>
            <person name="Grigoriev I.V."/>
            <person name="Debuchy R."/>
            <person name="Gladieux P."/>
            <person name="Hiltunen Thoren M."/>
            <person name="Johannesson H."/>
        </authorList>
    </citation>
    <scope>NUCLEOTIDE SEQUENCE</scope>
    <source>
        <strain evidence="4">PSN309</strain>
    </source>
</reference>
<name>A0AAN6X2C1_9PEZI</name>